<protein>
    <submittedName>
        <fullName evidence="2">Type II toxin-antitoxin system HicB family antitoxin</fullName>
    </submittedName>
</protein>
<organism evidence="2 3">
    <name type="scientific">Pelotomaculum isophthalicicum JI</name>
    <dbReference type="NCBI Taxonomy" id="947010"/>
    <lineage>
        <taxon>Bacteria</taxon>
        <taxon>Bacillati</taxon>
        <taxon>Bacillota</taxon>
        <taxon>Clostridia</taxon>
        <taxon>Eubacteriales</taxon>
        <taxon>Desulfotomaculaceae</taxon>
        <taxon>Pelotomaculum</taxon>
    </lineage>
</organism>
<comment type="caution">
    <text evidence="2">The sequence shown here is derived from an EMBL/GenBank/DDBJ whole genome shotgun (WGS) entry which is preliminary data.</text>
</comment>
<dbReference type="Gene3D" id="1.10.1220.10">
    <property type="entry name" value="Met repressor-like"/>
    <property type="match status" value="1"/>
</dbReference>
<feature type="domain" description="HicB-like antitoxin of toxin-antitoxin system" evidence="1">
    <location>
        <begin position="12"/>
        <end position="73"/>
    </location>
</feature>
<dbReference type="InterPro" id="IPR013321">
    <property type="entry name" value="Arc_rbn_hlx_hlx"/>
</dbReference>
<dbReference type="InterPro" id="IPR035069">
    <property type="entry name" value="TTHA1013/TTHA0281-like"/>
</dbReference>
<sequence>MKDLNYYLNLNYEIKIRKLTDEEGGGWFAEIPLLPGCISNGETPGEAVSNINDAKRCWVETCLELGRSIPEPLNDDFSGQLRIRMPKSLHKALSEKAKMENVSLNQYINYQLARGVGYPLETQK</sequence>
<proteinExistence type="predicted"/>
<dbReference type="SUPFAM" id="SSF143100">
    <property type="entry name" value="TTHA1013/TTHA0281-like"/>
    <property type="match status" value="1"/>
</dbReference>
<dbReference type="InterPro" id="IPR008651">
    <property type="entry name" value="Uncharacterised_HicB"/>
</dbReference>
<dbReference type="InterPro" id="IPR031807">
    <property type="entry name" value="HicB-like"/>
</dbReference>
<evidence type="ECO:0000313" key="2">
    <source>
        <dbReference type="EMBL" id="MDF9410081.1"/>
    </source>
</evidence>
<dbReference type="GO" id="GO:0006355">
    <property type="term" value="P:regulation of DNA-templated transcription"/>
    <property type="evidence" value="ECO:0007669"/>
    <property type="project" value="InterPro"/>
</dbReference>
<dbReference type="SUPFAM" id="SSF47598">
    <property type="entry name" value="Ribbon-helix-helix"/>
    <property type="match status" value="1"/>
</dbReference>
<name>A0A9X4JWV2_9FIRM</name>
<dbReference type="Pfam" id="PF05534">
    <property type="entry name" value="HicB"/>
    <property type="match status" value="1"/>
</dbReference>
<gene>
    <name evidence="2" type="ORF">L7E55_17365</name>
</gene>
<dbReference type="EMBL" id="JAKOAV010000071">
    <property type="protein sequence ID" value="MDF9410081.1"/>
    <property type="molecule type" value="Genomic_DNA"/>
</dbReference>
<dbReference type="Pfam" id="PF15919">
    <property type="entry name" value="HicB_lk_antitox"/>
    <property type="match status" value="1"/>
</dbReference>
<dbReference type="RefSeq" id="WP_277445626.1">
    <property type="nucleotide sequence ID" value="NZ_JAKOAV010000071.1"/>
</dbReference>
<dbReference type="InterPro" id="IPR010985">
    <property type="entry name" value="Ribbon_hlx_hlx"/>
</dbReference>
<accession>A0A9X4JWV2</accession>
<dbReference type="Proteomes" id="UP001154312">
    <property type="component" value="Unassembled WGS sequence"/>
</dbReference>
<keyword evidence="3" id="KW-1185">Reference proteome</keyword>
<evidence type="ECO:0000313" key="3">
    <source>
        <dbReference type="Proteomes" id="UP001154312"/>
    </source>
</evidence>
<dbReference type="AlphaFoldDB" id="A0A9X4JWV2"/>
<evidence type="ECO:0000259" key="1">
    <source>
        <dbReference type="Pfam" id="PF15919"/>
    </source>
</evidence>
<dbReference type="Gene3D" id="3.30.160.250">
    <property type="match status" value="1"/>
</dbReference>
<reference evidence="2" key="1">
    <citation type="submission" date="2022-02" db="EMBL/GenBank/DDBJ databases">
        <authorList>
            <person name="Leng L."/>
        </authorList>
    </citation>
    <scope>NUCLEOTIDE SEQUENCE</scope>
    <source>
        <strain evidence="2">JI</strain>
    </source>
</reference>